<evidence type="ECO:0000313" key="2">
    <source>
        <dbReference type="Proteomes" id="UP001597045"/>
    </source>
</evidence>
<accession>A0ABW3M226</accession>
<proteinExistence type="predicted"/>
<reference evidence="2" key="1">
    <citation type="journal article" date="2019" name="Int. J. Syst. Evol. Microbiol.">
        <title>The Global Catalogue of Microorganisms (GCM) 10K type strain sequencing project: providing services to taxonomists for standard genome sequencing and annotation.</title>
        <authorList>
            <consortium name="The Broad Institute Genomics Platform"/>
            <consortium name="The Broad Institute Genome Sequencing Center for Infectious Disease"/>
            <person name="Wu L."/>
            <person name="Ma J."/>
        </authorList>
    </citation>
    <scope>NUCLEOTIDE SEQUENCE [LARGE SCALE GENOMIC DNA]</scope>
    <source>
        <strain evidence="2">JCM 31486</strain>
    </source>
</reference>
<dbReference type="Proteomes" id="UP001597045">
    <property type="component" value="Unassembled WGS sequence"/>
</dbReference>
<protein>
    <recommendedName>
        <fullName evidence="3">WD40 repeat domain-containing protein</fullName>
    </recommendedName>
</protein>
<comment type="caution">
    <text evidence="1">The sequence shown here is derived from an EMBL/GenBank/DDBJ whole genome shotgun (WGS) entry which is preliminary data.</text>
</comment>
<keyword evidence="2" id="KW-1185">Reference proteome</keyword>
<evidence type="ECO:0000313" key="1">
    <source>
        <dbReference type="EMBL" id="MFD1044337.1"/>
    </source>
</evidence>
<dbReference type="EMBL" id="JBHTIS010000036">
    <property type="protein sequence ID" value="MFD1044337.1"/>
    <property type="molecule type" value="Genomic_DNA"/>
</dbReference>
<gene>
    <name evidence="1" type="ORF">ACFQ1S_01370</name>
</gene>
<name>A0ABW3M226_9PSEU</name>
<evidence type="ECO:0008006" key="3">
    <source>
        <dbReference type="Google" id="ProtNLM"/>
    </source>
</evidence>
<organism evidence="1 2">
    <name type="scientific">Kibdelosporangium lantanae</name>
    <dbReference type="NCBI Taxonomy" id="1497396"/>
    <lineage>
        <taxon>Bacteria</taxon>
        <taxon>Bacillati</taxon>
        <taxon>Actinomycetota</taxon>
        <taxon>Actinomycetes</taxon>
        <taxon>Pseudonocardiales</taxon>
        <taxon>Pseudonocardiaceae</taxon>
        <taxon>Kibdelosporangium</taxon>
    </lineage>
</organism>
<sequence>MCVLLPDNTPVAVTGDTVLRVWPLDNLQPDAAWEPMLQIDLDAPVTALDTDDEGTLMVGTRQGLVRLHLRSRTEVILGK</sequence>